<dbReference type="AlphaFoldDB" id="A0A5B0KUP5"/>
<dbReference type="Proteomes" id="UP000325333">
    <property type="component" value="Unassembled WGS sequence"/>
</dbReference>
<name>A0A5B0KUP5_9PROT</name>
<organism evidence="1 3">
    <name type="scientific">Azospirillum argentinense</name>
    <dbReference type="NCBI Taxonomy" id="2970906"/>
    <lineage>
        <taxon>Bacteria</taxon>
        <taxon>Pseudomonadati</taxon>
        <taxon>Pseudomonadota</taxon>
        <taxon>Alphaproteobacteria</taxon>
        <taxon>Rhodospirillales</taxon>
        <taxon>Azospirillaceae</taxon>
        <taxon>Azospirillum</taxon>
    </lineage>
</organism>
<reference evidence="1 3" key="1">
    <citation type="submission" date="2019-07" db="EMBL/GenBank/DDBJ databases">
        <title>Genome sequencing of the stress-tolerant strain Azospirillum brasilense Az19.</title>
        <authorList>
            <person name="Maroniche G.A."/>
            <person name="Garcia J.E."/>
            <person name="Pagnussat L."/>
            <person name="Amenta M."/>
            <person name="Creus C.M."/>
        </authorList>
    </citation>
    <scope>NUCLEOTIDE SEQUENCE [LARGE SCALE GENOMIC DNA]</scope>
    <source>
        <strain evidence="1 3">Az19</strain>
    </source>
</reference>
<gene>
    <name evidence="2" type="ORF">ACJ41P_02135</name>
    <name evidence="1" type="ORF">FH063_004585</name>
</gene>
<dbReference type="Proteomes" id="UP001628281">
    <property type="component" value="Unassembled WGS sequence"/>
</dbReference>
<comment type="caution">
    <text evidence="1">The sequence shown here is derived from an EMBL/GenBank/DDBJ whole genome shotgun (WGS) entry which is preliminary data.</text>
</comment>
<accession>A0A5B0KUP5</accession>
<evidence type="ECO:0000313" key="4">
    <source>
        <dbReference type="Proteomes" id="UP001628281"/>
    </source>
</evidence>
<keyword evidence="4" id="KW-1185">Reference proteome</keyword>
<evidence type="ECO:0000313" key="2">
    <source>
        <dbReference type="EMBL" id="MFL7899906.1"/>
    </source>
</evidence>
<dbReference type="EMBL" id="JBJLSN010000002">
    <property type="protein sequence ID" value="MFL7899906.1"/>
    <property type="molecule type" value="Genomic_DNA"/>
</dbReference>
<dbReference type="EMBL" id="VEWN01000004">
    <property type="protein sequence ID" value="KAA1056437.1"/>
    <property type="molecule type" value="Genomic_DNA"/>
</dbReference>
<evidence type="ECO:0000313" key="1">
    <source>
        <dbReference type="EMBL" id="KAA1056437.1"/>
    </source>
</evidence>
<dbReference type="RefSeq" id="WP_149649646.1">
    <property type="nucleotide sequence ID" value="NZ_JBJLSN010000002.1"/>
</dbReference>
<sequence length="98" mass="10657">MTEDEFRELLDRHGGDLERWPRATLREARRLLAQSVAAQAMLDELVAVELALAEADGDATPPADLADRIFERAFGTRTASSDALAPDAAPFPGLNRPV</sequence>
<proteinExistence type="predicted"/>
<evidence type="ECO:0000313" key="3">
    <source>
        <dbReference type="Proteomes" id="UP000325333"/>
    </source>
</evidence>
<reference evidence="2 4" key="2">
    <citation type="submission" date="2024-11" db="EMBL/GenBank/DDBJ databases">
        <title>Draft genome sequences of two bacteria associated to sugarcane roots in Colombia.</title>
        <authorList>
            <person name="Pardo-Diaz S."/>
            <person name="Masmela-Mendoza J."/>
            <person name="Delgadillo-Duran P."/>
            <person name="Bautista E.J."/>
            <person name="Rojas-Tapias D.F."/>
        </authorList>
    </citation>
    <scope>NUCLEOTIDE SEQUENCE [LARGE SCALE GENOMIC DNA]</scope>
    <source>
        <strain evidence="2 4">Ap18</strain>
    </source>
</reference>
<protein>
    <submittedName>
        <fullName evidence="1">Uncharacterized protein</fullName>
    </submittedName>
</protein>